<dbReference type="Proteomes" id="UP000628736">
    <property type="component" value="Unassembled WGS sequence"/>
</dbReference>
<dbReference type="RefSeq" id="WP_186852583.1">
    <property type="nucleotide sequence ID" value="NZ_JACOPO010000003.1"/>
</dbReference>
<organism evidence="2 3">
    <name type="scientific">Flintibacter hominis</name>
    <dbReference type="NCBI Taxonomy" id="2763048"/>
    <lineage>
        <taxon>Bacteria</taxon>
        <taxon>Bacillati</taxon>
        <taxon>Bacillota</taxon>
        <taxon>Clostridia</taxon>
        <taxon>Eubacteriales</taxon>
        <taxon>Flintibacter</taxon>
    </lineage>
</organism>
<dbReference type="InterPro" id="IPR018768">
    <property type="entry name" value="DUF2344"/>
</dbReference>
<proteinExistence type="predicted"/>
<dbReference type="AlphaFoldDB" id="A0A8J6J8J2"/>
<feature type="domain" description="DUF2344" evidence="1">
    <location>
        <begin position="4"/>
        <end position="181"/>
    </location>
</feature>
<evidence type="ECO:0000313" key="3">
    <source>
        <dbReference type="Proteomes" id="UP000628736"/>
    </source>
</evidence>
<name>A0A8J6J8J2_9FIRM</name>
<reference evidence="2" key="1">
    <citation type="submission" date="2020-08" db="EMBL/GenBank/DDBJ databases">
        <title>Genome public.</title>
        <authorList>
            <person name="Liu C."/>
            <person name="Sun Q."/>
        </authorList>
    </citation>
    <scope>NUCLEOTIDE SEQUENCE</scope>
    <source>
        <strain evidence="2">NSJ-23</strain>
    </source>
</reference>
<comment type="caution">
    <text evidence="2">The sequence shown here is derived from an EMBL/GenBank/DDBJ whole genome shotgun (WGS) entry which is preliminary data.</text>
</comment>
<dbReference type="NCBIfam" id="TIGR03936">
    <property type="entry name" value="sam_1_link_chp"/>
    <property type="match status" value="1"/>
</dbReference>
<sequence length="221" mass="25152">MADRLLFSKTGRAKYISHLDLMRTFQRAFARAKIPIKHTEGFNPHPFVSIALPLSVGYSSQCEILEFGLMEGTGREEVPGRLTAAMPEGIVVHQCYPAQRKLKELAYVNYIMNMEYPAGRPQETESAMRELLGRDSLIMQKKSNKAKKGYTEVDLIPLIRGWNLECQSDTMTLDAVLSAQNPGLNPELIHSAFCQEYPQFRPDMVTFHRREVLDKDGTPFR</sequence>
<dbReference type="EMBL" id="JACOPO010000003">
    <property type="protein sequence ID" value="MBC5722460.1"/>
    <property type="molecule type" value="Genomic_DNA"/>
</dbReference>
<evidence type="ECO:0000259" key="1">
    <source>
        <dbReference type="Pfam" id="PF10105"/>
    </source>
</evidence>
<evidence type="ECO:0000313" key="2">
    <source>
        <dbReference type="EMBL" id="MBC5722460.1"/>
    </source>
</evidence>
<gene>
    <name evidence="2" type="ORF">H8S11_06510</name>
</gene>
<keyword evidence="3" id="KW-1185">Reference proteome</keyword>
<protein>
    <submittedName>
        <fullName evidence="2">DUF2344 domain-containing protein</fullName>
    </submittedName>
</protein>
<accession>A0A8J6J8J2</accession>
<dbReference type="Pfam" id="PF10105">
    <property type="entry name" value="DUF2344"/>
    <property type="match status" value="1"/>
</dbReference>